<evidence type="ECO:0000256" key="3">
    <source>
        <dbReference type="ARBA" id="ARBA00022448"/>
    </source>
</evidence>
<organism evidence="9 10">
    <name type="scientific">Hyphobacterium vulgare</name>
    <dbReference type="NCBI Taxonomy" id="1736751"/>
    <lineage>
        <taxon>Bacteria</taxon>
        <taxon>Pseudomonadati</taxon>
        <taxon>Pseudomonadota</taxon>
        <taxon>Alphaproteobacteria</taxon>
        <taxon>Maricaulales</taxon>
        <taxon>Maricaulaceae</taxon>
        <taxon>Hyphobacterium</taxon>
    </lineage>
</organism>
<keyword evidence="5 8" id="KW-0812">Transmembrane</keyword>
<proteinExistence type="inferred from homology"/>
<dbReference type="RefSeq" id="WP_343162939.1">
    <property type="nucleotide sequence ID" value="NZ_JBHRSV010000028.1"/>
</dbReference>
<evidence type="ECO:0000256" key="6">
    <source>
        <dbReference type="ARBA" id="ARBA00022989"/>
    </source>
</evidence>
<feature type="transmembrane region" description="Helical" evidence="8">
    <location>
        <begin position="263"/>
        <end position="285"/>
    </location>
</feature>
<protein>
    <submittedName>
        <fullName evidence="9">AI-2E family transporter</fullName>
    </submittedName>
</protein>
<feature type="transmembrane region" description="Helical" evidence="8">
    <location>
        <begin position="238"/>
        <end position="256"/>
    </location>
</feature>
<dbReference type="PANTHER" id="PTHR21716:SF53">
    <property type="entry name" value="PERMEASE PERM-RELATED"/>
    <property type="match status" value="1"/>
</dbReference>
<evidence type="ECO:0000256" key="7">
    <source>
        <dbReference type="ARBA" id="ARBA00023136"/>
    </source>
</evidence>
<feature type="transmembrane region" description="Helical" evidence="8">
    <location>
        <begin position="297"/>
        <end position="329"/>
    </location>
</feature>
<sequence>MRLTLDLRFFLAVLGVVFLVWLLNAAGAVVLPFLIAGLLAVILEPTTKWMCNRGVPRWTAALLSTLLALIVIFAPLVAITPILIIEGGELFNRLPVLIDNVAAIAGRMLEGTGFALPEFSAQSLAAEGGPLRSLGVQAAGSIGSVLSGALLVLLTPVALFFFLKDWPEVTKTLSALPPRPYAREVRHIAKDTNLQLARWVRGQSLVILSQMIYHAAGLFLLGLNYSIAIGVLTGLSSIIPVVGNLIFFVLALLVAINQFDSIWPIIGVVAIFGSSQVIETVFLAPRLVGDQLKLHPLWIMAGLLIGGSLFGFLGALLALPATAAISVFAKHGLRYYKQSSLYRGKEAEADQTA</sequence>
<keyword evidence="7 8" id="KW-0472">Membrane</keyword>
<evidence type="ECO:0000256" key="5">
    <source>
        <dbReference type="ARBA" id="ARBA00022692"/>
    </source>
</evidence>
<name>A0ABV6ZZT6_9PROT</name>
<comment type="caution">
    <text evidence="9">The sequence shown here is derived from an EMBL/GenBank/DDBJ whole genome shotgun (WGS) entry which is preliminary data.</text>
</comment>
<dbReference type="PANTHER" id="PTHR21716">
    <property type="entry name" value="TRANSMEMBRANE PROTEIN"/>
    <property type="match status" value="1"/>
</dbReference>
<evidence type="ECO:0000313" key="10">
    <source>
        <dbReference type="Proteomes" id="UP001595379"/>
    </source>
</evidence>
<feature type="transmembrane region" description="Helical" evidence="8">
    <location>
        <begin position="138"/>
        <end position="163"/>
    </location>
</feature>
<dbReference type="InterPro" id="IPR002549">
    <property type="entry name" value="AI-2E-like"/>
</dbReference>
<dbReference type="Proteomes" id="UP001595379">
    <property type="component" value="Unassembled WGS sequence"/>
</dbReference>
<evidence type="ECO:0000256" key="2">
    <source>
        <dbReference type="ARBA" id="ARBA00009773"/>
    </source>
</evidence>
<evidence type="ECO:0000313" key="9">
    <source>
        <dbReference type="EMBL" id="MFC2926951.1"/>
    </source>
</evidence>
<keyword evidence="6 8" id="KW-1133">Transmembrane helix</keyword>
<keyword evidence="4" id="KW-1003">Cell membrane</keyword>
<feature type="transmembrane region" description="Helical" evidence="8">
    <location>
        <begin position="58"/>
        <end position="85"/>
    </location>
</feature>
<keyword evidence="10" id="KW-1185">Reference proteome</keyword>
<feature type="transmembrane region" description="Helical" evidence="8">
    <location>
        <begin position="211"/>
        <end position="232"/>
    </location>
</feature>
<dbReference type="Pfam" id="PF01594">
    <property type="entry name" value="AI-2E_transport"/>
    <property type="match status" value="1"/>
</dbReference>
<accession>A0ABV6ZZT6</accession>
<gene>
    <name evidence="9" type="ORF">ACFOOR_12610</name>
</gene>
<evidence type="ECO:0000256" key="8">
    <source>
        <dbReference type="SAM" id="Phobius"/>
    </source>
</evidence>
<feature type="transmembrane region" description="Helical" evidence="8">
    <location>
        <begin position="7"/>
        <end position="23"/>
    </location>
</feature>
<reference evidence="10" key="1">
    <citation type="journal article" date="2019" name="Int. J. Syst. Evol. Microbiol.">
        <title>The Global Catalogue of Microorganisms (GCM) 10K type strain sequencing project: providing services to taxonomists for standard genome sequencing and annotation.</title>
        <authorList>
            <consortium name="The Broad Institute Genomics Platform"/>
            <consortium name="The Broad Institute Genome Sequencing Center for Infectious Disease"/>
            <person name="Wu L."/>
            <person name="Ma J."/>
        </authorList>
    </citation>
    <scope>NUCLEOTIDE SEQUENCE [LARGE SCALE GENOMIC DNA]</scope>
    <source>
        <strain evidence="10">KCTC 52487</strain>
    </source>
</reference>
<keyword evidence="3" id="KW-0813">Transport</keyword>
<comment type="subcellular location">
    <subcellularLocation>
        <location evidence="1">Cell membrane</location>
        <topology evidence="1">Multi-pass membrane protein</topology>
    </subcellularLocation>
</comment>
<evidence type="ECO:0000256" key="4">
    <source>
        <dbReference type="ARBA" id="ARBA00022475"/>
    </source>
</evidence>
<evidence type="ECO:0000256" key="1">
    <source>
        <dbReference type="ARBA" id="ARBA00004651"/>
    </source>
</evidence>
<dbReference type="EMBL" id="JBHRSV010000028">
    <property type="protein sequence ID" value="MFC2926951.1"/>
    <property type="molecule type" value="Genomic_DNA"/>
</dbReference>
<comment type="similarity">
    <text evidence="2">Belongs to the autoinducer-2 exporter (AI-2E) (TC 2.A.86) family.</text>
</comment>